<dbReference type="PANTHER" id="PTHR43381">
    <property type="entry name" value="TRANSLATION INITIATION FACTOR IF-2-RELATED"/>
    <property type="match status" value="1"/>
</dbReference>
<reference evidence="7" key="1">
    <citation type="submission" date="2020-10" db="EMBL/GenBank/DDBJ databases">
        <authorList>
            <person name="Han B."/>
            <person name="Lu T."/>
            <person name="Zhao Q."/>
            <person name="Huang X."/>
            <person name="Zhao Y."/>
        </authorList>
    </citation>
    <scope>NUCLEOTIDE SEQUENCE</scope>
</reference>
<comment type="similarity">
    <text evidence="1">Belongs to the TRAFAC class translation factor GTPase superfamily. Classic translation factor GTPase family. IF-2 subfamily.</text>
</comment>
<comment type="caution">
    <text evidence="7">The sequence shown here is derived from an EMBL/GenBank/DDBJ whole genome shotgun (WGS) entry which is preliminary data.</text>
</comment>
<evidence type="ECO:0000256" key="4">
    <source>
        <dbReference type="ARBA" id="ARBA00022917"/>
    </source>
</evidence>
<dbReference type="PANTHER" id="PTHR43381:SF5">
    <property type="entry name" value="TR-TYPE G DOMAIN-CONTAINING PROTEIN"/>
    <property type="match status" value="1"/>
</dbReference>
<keyword evidence="2" id="KW-0396">Initiation factor</keyword>
<dbReference type="Proteomes" id="UP000604825">
    <property type="component" value="Unassembled WGS sequence"/>
</dbReference>
<dbReference type="GO" id="GO:0005737">
    <property type="term" value="C:cytoplasm"/>
    <property type="evidence" value="ECO:0007669"/>
    <property type="project" value="TreeGrafter"/>
</dbReference>
<dbReference type="Gene3D" id="3.40.50.10050">
    <property type="entry name" value="Translation initiation factor IF- 2, domain 3"/>
    <property type="match status" value="1"/>
</dbReference>
<keyword evidence="3" id="KW-0547">Nucleotide-binding</keyword>
<evidence type="ECO:0000256" key="5">
    <source>
        <dbReference type="ARBA" id="ARBA00023134"/>
    </source>
</evidence>
<dbReference type="FunFam" id="3.40.50.10050:FF:000001">
    <property type="entry name" value="Translation initiation factor IF-2"/>
    <property type="match status" value="1"/>
</dbReference>
<gene>
    <name evidence="7" type="ORF">NCGR_LOCUS55127</name>
</gene>
<dbReference type="AlphaFoldDB" id="A0A811RPG8"/>
<dbReference type="OrthoDB" id="361630at2759"/>
<dbReference type="SUPFAM" id="SSF50447">
    <property type="entry name" value="Translation proteins"/>
    <property type="match status" value="1"/>
</dbReference>
<dbReference type="InterPro" id="IPR015760">
    <property type="entry name" value="TIF_IF2"/>
</dbReference>
<proteinExistence type="inferred from homology"/>
<dbReference type="SUPFAM" id="SSF52540">
    <property type="entry name" value="P-loop containing nucleoside triphosphate hydrolases"/>
    <property type="match status" value="1"/>
</dbReference>
<dbReference type="GO" id="GO:0003743">
    <property type="term" value="F:translation initiation factor activity"/>
    <property type="evidence" value="ECO:0007669"/>
    <property type="project" value="UniProtKB-KW"/>
</dbReference>
<dbReference type="Pfam" id="PF00009">
    <property type="entry name" value="GTP_EFTU"/>
    <property type="match status" value="1"/>
</dbReference>
<evidence type="ECO:0000256" key="3">
    <source>
        <dbReference type="ARBA" id="ARBA00022741"/>
    </source>
</evidence>
<evidence type="ECO:0000313" key="8">
    <source>
        <dbReference type="Proteomes" id="UP000604825"/>
    </source>
</evidence>
<dbReference type="Gene3D" id="3.40.50.300">
    <property type="entry name" value="P-loop containing nucleotide triphosphate hydrolases"/>
    <property type="match status" value="1"/>
</dbReference>
<evidence type="ECO:0000313" key="7">
    <source>
        <dbReference type="EMBL" id="CAD6271841.1"/>
    </source>
</evidence>
<sequence>MQAEEPVRVEILEVGEEGMLIEDLAYDLAVSESEILRFLSVRGVMLDNVQTLDKDLVKMVCMEYDVEVVASEAGGITQGIGAYQVLVPVDGNPQACIFLDTPGHEAFGAMRARGARVTDICIVVVAADDGVQPQTSEAIAHARAAEVPIIIAINKIEKEGANAERVMQELSQIGLMPEMWGGDTPMIQISALTGDNVDELLETVMLVAENGTLNKADIIVCGEAYGKIRALYDDRGKLVDKAGPSNAVQGTIEAIRQAIQALPQENVSLRFLLQAPGDVSVSDVDLAVASEGIIFGFNVRAPGSVKNYAKKKSVEIRLYKVISDLIDDLLNAMEGLLEPAEVTTLLGF</sequence>
<name>A0A811RPG8_9POAL</name>
<dbReference type="FunFam" id="3.40.50.300:FF:000019">
    <property type="entry name" value="Translation initiation factor IF-2"/>
    <property type="match status" value="1"/>
</dbReference>
<dbReference type="InterPro" id="IPR005225">
    <property type="entry name" value="Small_GTP-bd"/>
</dbReference>
<dbReference type="InterPro" id="IPR027417">
    <property type="entry name" value="P-loop_NTPase"/>
</dbReference>
<dbReference type="InterPro" id="IPR000795">
    <property type="entry name" value="T_Tr_GTP-bd_dom"/>
</dbReference>
<dbReference type="SUPFAM" id="SSF52156">
    <property type="entry name" value="Initiation factor IF2/eIF5b, domain 3"/>
    <property type="match status" value="1"/>
</dbReference>
<keyword evidence="5" id="KW-0342">GTP-binding</keyword>
<dbReference type="InterPro" id="IPR006847">
    <property type="entry name" value="IF2_N"/>
</dbReference>
<dbReference type="EMBL" id="CAJGYO010000016">
    <property type="protein sequence ID" value="CAD6271841.1"/>
    <property type="molecule type" value="Genomic_DNA"/>
</dbReference>
<dbReference type="NCBIfam" id="TIGR00231">
    <property type="entry name" value="small_GTP"/>
    <property type="match status" value="1"/>
</dbReference>
<evidence type="ECO:0000259" key="6">
    <source>
        <dbReference type="PROSITE" id="PS51722"/>
    </source>
</evidence>
<dbReference type="Pfam" id="PF04760">
    <property type="entry name" value="IF2_N"/>
    <property type="match status" value="1"/>
</dbReference>
<evidence type="ECO:0000256" key="2">
    <source>
        <dbReference type="ARBA" id="ARBA00022540"/>
    </source>
</evidence>
<organism evidence="7 8">
    <name type="scientific">Miscanthus lutarioriparius</name>
    <dbReference type="NCBI Taxonomy" id="422564"/>
    <lineage>
        <taxon>Eukaryota</taxon>
        <taxon>Viridiplantae</taxon>
        <taxon>Streptophyta</taxon>
        <taxon>Embryophyta</taxon>
        <taxon>Tracheophyta</taxon>
        <taxon>Spermatophyta</taxon>
        <taxon>Magnoliopsida</taxon>
        <taxon>Liliopsida</taxon>
        <taxon>Poales</taxon>
        <taxon>Poaceae</taxon>
        <taxon>PACMAD clade</taxon>
        <taxon>Panicoideae</taxon>
        <taxon>Andropogonodae</taxon>
        <taxon>Andropogoneae</taxon>
        <taxon>Saccharinae</taxon>
        <taxon>Miscanthus</taxon>
    </lineage>
</organism>
<dbReference type="InterPro" id="IPR036925">
    <property type="entry name" value="TIF_IF2_dom3_sf"/>
</dbReference>
<dbReference type="Pfam" id="PF11987">
    <property type="entry name" value="IF-2"/>
    <property type="match status" value="1"/>
</dbReference>
<dbReference type="GO" id="GO:0003924">
    <property type="term" value="F:GTPase activity"/>
    <property type="evidence" value="ECO:0007669"/>
    <property type="project" value="InterPro"/>
</dbReference>
<dbReference type="GO" id="GO:0005525">
    <property type="term" value="F:GTP binding"/>
    <property type="evidence" value="ECO:0007669"/>
    <property type="project" value="UniProtKB-KW"/>
</dbReference>
<dbReference type="InterPro" id="IPR009000">
    <property type="entry name" value="Transl_B-barrel_sf"/>
</dbReference>
<keyword evidence="8" id="KW-1185">Reference proteome</keyword>
<dbReference type="InterPro" id="IPR023115">
    <property type="entry name" value="TIF_IF2_dom3"/>
</dbReference>
<dbReference type="PROSITE" id="PS51722">
    <property type="entry name" value="G_TR_2"/>
    <property type="match status" value="1"/>
</dbReference>
<accession>A0A811RPG8</accession>
<keyword evidence="4" id="KW-0648">Protein biosynthesis</keyword>
<feature type="domain" description="Tr-type G" evidence="6">
    <location>
        <begin position="1"/>
        <end position="212"/>
    </location>
</feature>
<dbReference type="CDD" id="cd01887">
    <property type="entry name" value="IF2_eIF5B"/>
    <property type="match status" value="1"/>
</dbReference>
<evidence type="ECO:0000256" key="1">
    <source>
        <dbReference type="ARBA" id="ARBA00007733"/>
    </source>
</evidence>
<protein>
    <recommendedName>
        <fullName evidence="6">Tr-type G domain-containing protein</fullName>
    </recommendedName>
</protein>